<keyword evidence="3" id="KW-1185">Reference proteome</keyword>
<accession>A0ABV6FZM1</accession>
<dbReference type="EMBL" id="JBHLVX010000005">
    <property type="protein sequence ID" value="MFC0266759.1"/>
    <property type="molecule type" value="Genomic_DNA"/>
</dbReference>
<organism evidence="2 3">
    <name type="scientific">Kushneria aurantia</name>
    <dbReference type="NCBI Taxonomy" id="504092"/>
    <lineage>
        <taxon>Bacteria</taxon>
        <taxon>Pseudomonadati</taxon>
        <taxon>Pseudomonadota</taxon>
        <taxon>Gammaproteobacteria</taxon>
        <taxon>Oceanospirillales</taxon>
        <taxon>Halomonadaceae</taxon>
        <taxon>Kushneria</taxon>
    </lineage>
</organism>
<feature type="transmembrane region" description="Helical" evidence="1">
    <location>
        <begin position="40"/>
        <end position="58"/>
    </location>
</feature>
<evidence type="ECO:0000313" key="3">
    <source>
        <dbReference type="Proteomes" id="UP001589814"/>
    </source>
</evidence>
<gene>
    <name evidence="2" type="ORF">ACFFHW_01895</name>
</gene>
<keyword evidence="1" id="KW-0812">Transmembrane</keyword>
<name>A0ABV6FZM1_9GAMM</name>
<proteinExistence type="predicted"/>
<dbReference type="RefSeq" id="WP_019952092.1">
    <property type="nucleotide sequence ID" value="NZ_JBHLVX010000005.1"/>
</dbReference>
<protein>
    <submittedName>
        <fullName evidence="2">Uncharacterized protein</fullName>
    </submittedName>
</protein>
<dbReference type="Proteomes" id="UP001589814">
    <property type="component" value="Unassembled WGS sequence"/>
</dbReference>
<keyword evidence="1" id="KW-1133">Transmembrane helix</keyword>
<keyword evidence="1" id="KW-0472">Membrane</keyword>
<evidence type="ECO:0000313" key="2">
    <source>
        <dbReference type="EMBL" id="MFC0266759.1"/>
    </source>
</evidence>
<evidence type="ECO:0000256" key="1">
    <source>
        <dbReference type="SAM" id="Phobius"/>
    </source>
</evidence>
<reference evidence="2 3" key="1">
    <citation type="submission" date="2024-09" db="EMBL/GenBank/DDBJ databases">
        <authorList>
            <person name="Sun Q."/>
            <person name="Mori K."/>
        </authorList>
    </citation>
    <scope>NUCLEOTIDE SEQUENCE [LARGE SCALE GENOMIC DNA]</scope>
    <source>
        <strain evidence="2 3">CCM 7415</strain>
    </source>
</reference>
<sequence>MSARHYLVRFLMEALTTLGIAVIAAALVSALITREGETLLRWLAASLGVIVVLLSIFLRSRLRARGGSE</sequence>
<comment type="caution">
    <text evidence="2">The sequence shown here is derived from an EMBL/GenBank/DDBJ whole genome shotgun (WGS) entry which is preliminary data.</text>
</comment>